<evidence type="ECO:0000313" key="4">
    <source>
        <dbReference type="Proteomes" id="UP000035065"/>
    </source>
</evidence>
<dbReference type="OrthoDB" id="5405911at2"/>
<comment type="caution">
    <text evidence="3">The sequence shown here is derived from an EMBL/GenBank/DDBJ whole genome shotgun (WGS) entry which is preliminary data.</text>
</comment>
<proteinExistence type="predicted"/>
<evidence type="ECO:0000259" key="1">
    <source>
        <dbReference type="PROSITE" id="PS51186"/>
    </source>
</evidence>
<evidence type="ECO:0000313" key="3">
    <source>
        <dbReference type="EMBL" id="EGD55019.1"/>
    </source>
</evidence>
<dbReference type="RefSeq" id="WP_009679389.1">
    <property type="nucleotide sequence ID" value="NZ_AEUD01000008.1"/>
</dbReference>
<dbReference type="PANTHER" id="PTHR31435:SF9">
    <property type="entry name" value="PROTEIN NATD1"/>
    <property type="match status" value="1"/>
</dbReference>
<dbReference type="eggNOG" id="COG2388">
    <property type="taxonomic scope" value="Bacteria"/>
</dbReference>
<gene>
    <name evidence="3" type="ORF">SCNU_10836</name>
</gene>
<dbReference type="PROSITE" id="PS51729">
    <property type="entry name" value="GNAT_YJDJ"/>
    <property type="match status" value="1"/>
</dbReference>
<sequence length="116" mass="13044">MRRKIRHSHPPQSARSLLHQISQVSHNPDRERFELWVAGDLVGVLGYRIDDGPEGQVVTILHTVLYDEYSGHGLATRLTGSAMQYMRENGLKVRPLCTFTKHFLDAHPGMVAMAPA</sequence>
<dbReference type="PANTHER" id="PTHR31435">
    <property type="entry name" value="PROTEIN NATD1"/>
    <property type="match status" value="1"/>
</dbReference>
<dbReference type="STRING" id="644548.SCNU_10836"/>
<dbReference type="PROSITE" id="PS51186">
    <property type="entry name" value="GNAT"/>
    <property type="match status" value="1"/>
</dbReference>
<dbReference type="InterPro" id="IPR000182">
    <property type="entry name" value="GNAT_dom"/>
</dbReference>
<evidence type="ECO:0000259" key="2">
    <source>
        <dbReference type="PROSITE" id="PS51729"/>
    </source>
</evidence>
<dbReference type="Gene3D" id="3.40.630.30">
    <property type="match status" value="1"/>
</dbReference>
<dbReference type="InterPro" id="IPR016181">
    <property type="entry name" value="Acyl_CoA_acyltransferase"/>
</dbReference>
<dbReference type="Proteomes" id="UP000035065">
    <property type="component" value="Unassembled WGS sequence"/>
</dbReference>
<dbReference type="AlphaFoldDB" id="F1YJT7"/>
<accession>F1YJT7</accession>
<keyword evidence="4" id="KW-1185">Reference proteome</keyword>
<dbReference type="GO" id="GO:0016747">
    <property type="term" value="F:acyltransferase activity, transferring groups other than amino-acyl groups"/>
    <property type="evidence" value="ECO:0007669"/>
    <property type="project" value="InterPro"/>
</dbReference>
<dbReference type="InterPro" id="IPR031165">
    <property type="entry name" value="GNAT_YJDJ"/>
</dbReference>
<reference evidence="3 4" key="1">
    <citation type="journal article" date="2011" name="J. Bacteriol.">
        <title>Draft Genome Sequence of Gordonia neofelifaecis NRRL B-59395, a Cholesterol-Degrading Actinomycete.</title>
        <authorList>
            <person name="Ge F."/>
            <person name="Li W."/>
            <person name="Chen G."/>
            <person name="Liu Y."/>
            <person name="Zhang G."/>
            <person name="Yong B."/>
            <person name="Wang Q."/>
            <person name="Wang N."/>
            <person name="Huang Z."/>
            <person name="Li W."/>
            <person name="Wang J."/>
            <person name="Wu C."/>
            <person name="Xie Q."/>
            <person name="Liu G."/>
        </authorList>
    </citation>
    <scope>NUCLEOTIDE SEQUENCE [LARGE SCALE GENOMIC DNA]</scope>
    <source>
        <strain evidence="3 4">NRRL B-59395</strain>
    </source>
</reference>
<feature type="domain" description="N-acetyltransferase" evidence="2">
    <location>
        <begin position="25"/>
        <end position="115"/>
    </location>
</feature>
<dbReference type="SUPFAM" id="SSF55729">
    <property type="entry name" value="Acyl-CoA N-acyltransferases (Nat)"/>
    <property type="match status" value="1"/>
</dbReference>
<dbReference type="EMBL" id="AEUD01000008">
    <property type="protein sequence ID" value="EGD55019.1"/>
    <property type="molecule type" value="Genomic_DNA"/>
</dbReference>
<dbReference type="CDD" id="cd04301">
    <property type="entry name" value="NAT_SF"/>
    <property type="match status" value="1"/>
</dbReference>
<feature type="domain" description="N-acetyltransferase" evidence="1">
    <location>
        <begin position="1"/>
        <end position="116"/>
    </location>
</feature>
<protein>
    <submittedName>
        <fullName evidence="3">Uncharacterized protein</fullName>
    </submittedName>
</protein>
<dbReference type="InterPro" id="IPR045057">
    <property type="entry name" value="Gcn5-rel_NAT"/>
</dbReference>
<name>F1YJT7_9ACTN</name>
<organism evidence="3 4">
    <name type="scientific">Gordonia neofelifaecis NRRL B-59395</name>
    <dbReference type="NCBI Taxonomy" id="644548"/>
    <lineage>
        <taxon>Bacteria</taxon>
        <taxon>Bacillati</taxon>
        <taxon>Actinomycetota</taxon>
        <taxon>Actinomycetes</taxon>
        <taxon>Mycobacteriales</taxon>
        <taxon>Gordoniaceae</taxon>
        <taxon>Gordonia</taxon>
    </lineage>
</organism>
<dbReference type="Pfam" id="PF14542">
    <property type="entry name" value="Acetyltransf_CG"/>
    <property type="match status" value="1"/>
</dbReference>